<dbReference type="GO" id="GO:0005829">
    <property type="term" value="C:cytosol"/>
    <property type="evidence" value="ECO:0007669"/>
    <property type="project" value="TreeGrafter"/>
</dbReference>
<dbReference type="AlphaFoldDB" id="A0A3B0Z781"/>
<dbReference type="NCBIfam" id="NF002541">
    <property type="entry name" value="PRK02101.1-1"/>
    <property type="match status" value="1"/>
</dbReference>
<dbReference type="InterPro" id="IPR005583">
    <property type="entry name" value="YaaA"/>
</dbReference>
<name>A0A3B0Z781_9ZZZZ</name>
<dbReference type="GO" id="GO:0033194">
    <property type="term" value="P:response to hydroperoxide"/>
    <property type="evidence" value="ECO:0007669"/>
    <property type="project" value="TreeGrafter"/>
</dbReference>
<dbReference type="PANTHER" id="PTHR30283:SF4">
    <property type="entry name" value="PEROXIDE STRESS RESISTANCE PROTEIN YAAA"/>
    <property type="match status" value="1"/>
</dbReference>
<protein>
    <submittedName>
        <fullName evidence="1">UPF0246 protein YaaA</fullName>
    </submittedName>
</protein>
<dbReference type="NCBIfam" id="NF002542">
    <property type="entry name" value="PRK02101.1-3"/>
    <property type="match status" value="1"/>
</dbReference>
<reference evidence="1" key="1">
    <citation type="submission" date="2018-06" db="EMBL/GenBank/DDBJ databases">
        <authorList>
            <person name="Zhirakovskaya E."/>
        </authorList>
    </citation>
    <scope>NUCLEOTIDE SEQUENCE</scope>
</reference>
<sequence>MLLVISPAKTLDYETPLPTSVHTMPDYLDDAAQLVKRARKYSVDDVMSLMAVSEKIAQLNVERFKKWRRPFTPKHARQAVLAFKGDVYVGLDAFTMSEDDLAFAQQHLRILSGLYGLLRPLDLMLPYRLEMGRKIDTERGKNLYEFWGNSVTESLNDQFQERGKKHLINLASNEYFKVIKPKLLQAEIITPHFKEYKNGTYKVLGVYAKKARGMLSRYIIKNRIVEPEAIKHFCEDGYRFNAAMSSERDWVFARRK</sequence>
<organism evidence="1">
    <name type="scientific">hydrothermal vent metagenome</name>
    <dbReference type="NCBI Taxonomy" id="652676"/>
    <lineage>
        <taxon>unclassified sequences</taxon>
        <taxon>metagenomes</taxon>
        <taxon>ecological metagenomes</taxon>
    </lineage>
</organism>
<evidence type="ECO:0000313" key="1">
    <source>
        <dbReference type="EMBL" id="VAW89305.1"/>
    </source>
</evidence>
<dbReference type="Pfam" id="PF03883">
    <property type="entry name" value="H2O2_YaaD"/>
    <property type="match status" value="1"/>
</dbReference>
<proteinExistence type="inferred from homology"/>
<dbReference type="HAMAP" id="MF_00652">
    <property type="entry name" value="UPF0246"/>
    <property type="match status" value="1"/>
</dbReference>
<dbReference type="EMBL" id="UOFQ01000129">
    <property type="protein sequence ID" value="VAW89305.1"/>
    <property type="molecule type" value="Genomic_DNA"/>
</dbReference>
<dbReference type="PANTHER" id="PTHR30283">
    <property type="entry name" value="PEROXIDE STRESS RESPONSE PROTEIN YAAA"/>
    <property type="match status" value="1"/>
</dbReference>
<gene>
    <name evidence="1" type="ORF">MNBD_GAMMA17-1251</name>
</gene>
<accession>A0A3B0Z781</accession>